<keyword evidence="2" id="KW-1185">Reference proteome</keyword>
<dbReference type="Proteomes" id="UP000292452">
    <property type="component" value="Unassembled WGS sequence"/>
</dbReference>
<dbReference type="EMBL" id="SIXH01000315">
    <property type="protein sequence ID" value="TBO56618.1"/>
    <property type="molecule type" value="Genomic_DNA"/>
</dbReference>
<organism evidence="1 2">
    <name type="scientific">Streptomyces kasugaensis</name>
    <dbReference type="NCBI Taxonomy" id="1946"/>
    <lineage>
        <taxon>Bacteria</taxon>
        <taxon>Bacillati</taxon>
        <taxon>Actinomycetota</taxon>
        <taxon>Actinomycetes</taxon>
        <taxon>Kitasatosporales</taxon>
        <taxon>Streptomycetaceae</taxon>
        <taxon>Streptomyces</taxon>
    </lineage>
</organism>
<comment type="caution">
    <text evidence="1">The sequence shown here is derived from an EMBL/GenBank/DDBJ whole genome shotgun (WGS) entry which is preliminary data.</text>
</comment>
<gene>
    <name evidence="1" type="ORF">EYS09_27005</name>
</gene>
<dbReference type="AlphaFoldDB" id="A0A4Q9HP30"/>
<name>A0A4Q9HP30_STRKA</name>
<proteinExistence type="predicted"/>
<reference evidence="1 2" key="1">
    <citation type="submission" date="2019-02" db="EMBL/GenBank/DDBJ databases">
        <title>Draft Genome Sequence of Streptomyces sp. AM-2504, identified by 16S rRNA comparative analysis as a Streptomyces Kasugaensis strain.</title>
        <authorList>
            <person name="Napolioni V."/>
            <person name="Giuliodori A.M."/>
            <person name="Spurio R."/>
            <person name="Fabbretti A."/>
        </authorList>
    </citation>
    <scope>NUCLEOTIDE SEQUENCE [LARGE SCALE GENOMIC DNA]</scope>
    <source>
        <strain evidence="1 2">AM-2504</strain>
    </source>
</reference>
<sequence>MTERLLVDCSLCGCWIDLHTARVRSFWRATDADDTLRYYEQTVCRDMFACFARASDTDHWRSIGALVPVGVEPSADALLYRCVLCDIAASVDDVICARSQDEAGWFSEVFCRDDLACDRRQQRCRRIEPPAC</sequence>
<evidence type="ECO:0000313" key="1">
    <source>
        <dbReference type="EMBL" id="TBO56618.1"/>
    </source>
</evidence>
<dbReference type="RefSeq" id="WP_131125194.1">
    <property type="nucleotide sequence ID" value="NZ_SIXH01000315.1"/>
</dbReference>
<evidence type="ECO:0000313" key="2">
    <source>
        <dbReference type="Proteomes" id="UP000292452"/>
    </source>
</evidence>
<protein>
    <submittedName>
        <fullName evidence="1">Uncharacterized protein</fullName>
    </submittedName>
</protein>
<accession>A0A4Q9HP30</accession>